<dbReference type="GO" id="GO:0004180">
    <property type="term" value="F:carboxypeptidase activity"/>
    <property type="evidence" value="ECO:0007669"/>
    <property type="project" value="UniProtKB-KW"/>
</dbReference>
<organism evidence="5 6">
    <name type="scientific">Plantactinospora sonchi</name>
    <dbReference type="NCBI Taxonomy" id="1544735"/>
    <lineage>
        <taxon>Bacteria</taxon>
        <taxon>Bacillati</taxon>
        <taxon>Actinomycetota</taxon>
        <taxon>Actinomycetes</taxon>
        <taxon>Micromonosporales</taxon>
        <taxon>Micromonosporaceae</taxon>
        <taxon>Plantactinospora</taxon>
    </lineage>
</organism>
<keyword evidence="6" id="KW-1185">Reference proteome</keyword>
<dbReference type="PROSITE" id="PS52035">
    <property type="entry name" value="PEPTIDASE_M14"/>
    <property type="match status" value="1"/>
</dbReference>
<comment type="similarity">
    <text evidence="1">Belongs to the peptidase M14 family.</text>
</comment>
<dbReference type="EMBL" id="JAZGQK010000003">
    <property type="protein sequence ID" value="MEE6257597.1"/>
    <property type="molecule type" value="Genomic_DNA"/>
</dbReference>
<sequence length="956" mass="102160">MTVPKFSPTIPTNPPKSVVGRRLGGAAAALLVALPLLPATPAAARPAEPTPASVGTSGHGTPGCSTDPNARLTGVPSPEAHLGFPLGVGQERVVTDDEIRSYLGAVDAASDRVVTGNLGDSVLGQSMPYAIVSDSRHVRPDSLRRIAEDIRDLRDPRRTSARTAARTAADSPAIVWVTGNVHGGEKSGGDAALKTLYELAAGLSCGVRERNDNLVTIIVPTQNPDGRDASRRQNEYGFDLNRDWFARTQPETDAKVELLRRYPAQVFVDAHEMGGDQYFFPPNADPIHHEIPGETVDWINRIGAANAAGFGFNGACTDTVTSECYFNYDTYDMFFMGYGDTVPTTGFGAAGMTYEKGSGSAVPDRVQQQFNTQWATLGWAAANKREVLSGYYNIWKDALAEGRAGTLEPNEVVQPTNEVQFPVPDVTIRSYFLLPDRQLGDVRRLVERLRGMDVEVYELTKPVRVPNAKIFGGRSAKNRTVPAGAYWIPMEQPQKHWIQAILGEDPYVPFPYFYDVSSWSNPLLMGVETIYTGDRLSPKAQRVRDIEGGRTSAAPWYGAYAYPLDSAAAAELTFALLNQGVALRRDQRTGVVTLPASALTGARDRLAESLGVTLTARRTPPAGTSLALPDVGLFAGTGISTTSGSHGEARYVLGNRWGLDLKPVTTADINDNTAAFTGRTVLLVPDGSNATGGLTATGQANLRAWVSAGGTYLGLRNQGTRMARAAGLTSTVELPKPADYRMIGSHLRVDVDDSSPVGLGRPAEDFEFNNGDSILSPSTTGTNVLTYPADERFWFNGYTVHADALKGTVALVDEPTGAGRAVLFAFNPLFRAYNESGLHLVANALLTPTGTTASPEARSTAPAVPPARAAAAAAPAPENLGGEWRPITIEVAATELDRARSVVGRHTGDVRVATAAGSAYLTIPNPDGLSADEHPFLRDLVRELRTAEIPLRSLTA</sequence>
<feature type="compositionally biased region" description="Low complexity" evidence="2">
    <location>
        <begin position="43"/>
        <end position="52"/>
    </location>
</feature>
<keyword evidence="5" id="KW-0645">Protease</keyword>
<feature type="region of interest" description="Disordered" evidence="2">
    <location>
        <begin position="43"/>
        <end position="64"/>
    </location>
</feature>
<dbReference type="Gene3D" id="3.40.630.10">
    <property type="entry name" value="Zn peptidases"/>
    <property type="match status" value="1"/>
</dbReference>
<gene>
    <name evidence="5" type="ORF">V1633_03715</name>
</gene>
<evidence type="ECO:0000259" key="4">
    <source>
        <dbReference type="PROSITE" id="PS52035"/>
    </source>
</evidence>
<proteinExistence type="inferred from homology"/>
<comment type="caution">
    <text evidence="5">The sequence shown here is derived from an EMBL/GenBank/DDBJ whole genome shotgun (WGS) entry which is preliminary data.</text>
</comment>
<dbReference type="RefSeq" id="WP_331212720.1">
    <property type="nucleotide sequence ID" value="NZ_JAZGQK010000003.1"/>
</dbReference>
<reference evidence="5 6" key="1">
    <citation type="submission" date="2024-01" db="EMBL/GenBank/DDBJ databases">
        <title>Genome insights into Plantactinospora sonchi sp. nov.</title>
        <authorList>
            <person name="Wang L."/>
        </authorList>
    </citation>
    <scope>NUCLEOTIDE SEQUENCE [LARGE SCALE GENOMIC DNA]</scope>
    <source>
        <strain evidence="5 6">NEAU-QY2</strain>
    </source>
</reference>
<evidence type="ECO:0000256" key="1">
    <source>
        <dbReference type="PROSITE-ProRule" id="PRU01379"/>
    </source>
</evidence>
<dbReference type="SUPFAM" id="SSF53187">
    <property type="entry name" value="Zn-dependent exopeptidases"/>
    <property type="match status" value="1"/>
</dbReference>
<evidence type="ECO:0000313" key="6">
    <source>
        <dbReference type="Proteomes" id="UP001332243"/>
    </source>
</evidence>
<feature type="chain" id="PRO_5045805612" evidence="3">
    <location>
        <begin position="45"/>
        <end position="956"/>
    </location>
</feature>
<feature type="signal peptide" evidence="3">
    <location>
        <begin position="1"/>
        <end position="44"/>
    </location>
</feature>
<comment type="caution">
    <text evidence="1">Lacks conserved residue(s) required for the propagation of feature annotation.</text>
</comment>
<dbReference type="Proteomes" id="UP001332243">
    <property type="component" value="Unassembled WGS sequence"/>
</dbReference>
<evidence type="ECO:0000256" key="3">
    <source>
        <dbReference type="SAM" id="SignalP"/>
    </source>
</evidence>
<name>A0ABU7RM75_9ACTN</name>
<accession>A0ABU7RM75</accession>
<dbReference type="InterPro" id="IPR000834">
    <property type="entry name" value="Peptidase_M14"/>
</dbReference>
<protein>
    <submittedName>
        <fullName evidence="5">M14 family zinc carboxypeptidase</fullName>
    </submittedName>
</protein>
<feature type="domain" description="Peptidase M14" evidence="4">
    <location>
        <begin position="92"/>
        <end position="431"/>
    </location>
</feature>
<keyword evidence="3" id="KW-0732">Signal</keyword>
<dbReference type="SMART" id="SM00631">
    <property type="entry name" value="Zn_pept"/>
    <property type="match status" value="1"/>
</dbReference>
<keyword evidence="5" id="KW-0121">Carboxypeptidase</keyword>
<keyword evidence="5" id="KW-0378">Hydrolase</keyword>
<evidence type="ECO:0000313" key="5">
    <source>
        <dbReference type="EMBL" id="MEE6257597.1"/>
    </source>
</evidence>
<evidence type="ECO:0000256" key="2">
    <source>
        <dbReference type="SAM" id="MobiDB-lite"/>
    </source>
</evidence>
<dbReference type="Pfam" id="PF00246">
    <property type="entry name" value="Peptidase_M14"/>
    <property type="match status" value="1"/>
</dbReference>